<feature type="zinc finger region" description="C3H1-type" evidence="11">
    <location>
        <begin position="177"/>
        <end position="199"/>
    </location>
</feature>
<evidence type="ECO:0000259" key="14">
    <source>
        <dbReference type="PROSITE" id="PS51059"/>
    </source>
</evidence>
<evidence type="ECO:0000256" key="5">
    <source>
        <dbReference type="ARBA" id="ARBA00022723"/>
    </source>
</evidence>
<evidence type="ECO:0000256" key="11">
    <source>
        <dbReference type="PROSITE-ProRule" id="PRU00723"/>
    </source>
</evidence>
<name>A0A9Q0IG54_9TELE</name>
<evidence type="ECO:0000256" key="6">
    <source>
        <dbReference type="ARBA" id="ARBA00022737"/>
    </source>
</evidence>
<keyword evidence="7 11" id="KW-0863">Zinc-finger</keyword>
<reference evidence="15" key="1">
    <citation type="submission" date="2022-07" db="EMBL/GenBank/DDBJ databases">
        <title>Chromosome-level genome of Muraenolepis orangiensis.</title>
        <authorList>
            <person name="Kim J."/>
        </authorList>
    </citation>
    <scope>NUCLEOTIDE SEQUENCE</scope>
    <source>
        <strain evidence="15">KU_S4_2022</strain>
        <tissue evidence="15">Muscle</tissue>
    </source>
</reference>
<evidence type="ECO:0000259" key="13">
    <source>
        <dbReference type="PROSITE" id="PS50918"/>
    </source>
</evidence>
<dbReference type="Pfam" id="PF23466">
    <property type="entry name" value="WWE_4"/>
    <property type="match status" value="1"/>
</dbReference>
<dbReference type="GO" id="GO:0005634">
    <property type="term" value="C:nucleus"/>
    <property type="evidence" value="ECO:0007669"/>
    <property type="project" value="UniProtKB-SubCell"/>
</dbReference>
<dbReference type="PANTHER" id="PTHR45740:SF6">
    <property type="entry name" value="PROTEIN MONO-ADP-RIBOSYLTRANSFERASE PARP12"/>
    <property type="match status" value="1"/>
</dbReference>
<keyword evidence="6" id="KW-0677">Repeat</keyword>
<evidence type="ECO:0000313" key="16">
    <source>
        <dbReference type="Proteomes" id="UP001148018"/>
    </source>
</evidence>
<dbReference type="Pfam" id="PF02825">
    <property type="entry name" value="WWE"/>
    <property type="match status" value="1"/>
</dbReference>
<accession>A0A9Q0IG54</accession>
<dbReference type="GO" id="GO:0005737">
    <property type="term" value="C:cytoplasm"/>
    <property type="evidence" value="ECO:0007669"/>
    <property type="project" value="UniProtKB-SubCell"/>
</dbReference>
<feature type="domain" description="WWE" evidence="13">
    <location>
        <begin position="345"/>
        <end position="431"/>
    </location>
</feature>
<feature type="domain" description="C3H1-type" evidence="12">
    <location>
        <begin position="94"/>
        <end position="116"/>
    </location>
</feature>
<dbReference type="InterPro" id="IPR000571">
    <property type="entry name" value="Znf_CCCH"/>
</dbReference>
<keyword evidence="3" id="KW-0963">Cytoplasm</keyword>
<feature type="domain" description="C3H1-type" evidence="12">
    <location>
        <begin position="177"/>
        <end position="199"/>
    </location>
</feature>
<dbReference type="AlphaFoldDB" id="A0A9Q0IG54"/>
<dbReference type="InterPro" id="IPR012317">
    <property type="entry name" value="Poly(ADP-ribose)pol_cat_dom"/>
</dbReference>
<dbReference type="Pfam" id="PF25261">
    <property type="entry name" value="zf-CCCH_PARP12"/>
    <property type="match status" value="1"/>
</dbReference>
<evidence type="ECO:0000256" key="9">
    <source>
        <dbReference type="ARBA" id="ARBA00023242"/>
    </source>
</evidence>
<feature type="domain" description="C3H1-type" evidence="12">
    <location>
        <begin position="269"/>
        <end position="296"/>
    </location>
</feature>
<dbReference type="PROSITE" id="PS51059">
    <property type="entry name" value="PARP_CATALYTIC"/>
    <property type="match status" value="1"/>
</dbReference>
<dbReference type="Gene3D" id="3.30.720.50">
    <property type="match status" value="1"/>
</dbReference>
<dbReference type="InterPro" id="IPR037197">
    <property type="entry name" value="WWE_dom_sf"/>
</dbReference>
<dbReference type="InterPro" id="IPR004170">
    <property type="entry name" value="WWE_dom"/>
</dbReference>
<evidence type="ECO:0008006" key="17">
    <source>
        <dbReference type="Google" id="ProtNLM"/>
    </source>
</evidence>
<comment type="caution">
    <text evidence="15">The sequence shown here is derived from an EMBL/GenBank/DDBJ whole genome shotgun (WGS) entry which is preliminary data.</text>
</comment>
<comment type="subcellular location">
    <subcellularLocation>
        <location evidence="2">Cytoplasm</location>
    </subcellularLocation>
    <subcellularLocation>
        <location evidence="1">Nucleus</location>
    </subcellularLocation>
</comment>
<feature type="zinc finger region" description="C3H1-type" evidence="11">
    <location>
        <begin position="94"/>
        <end position="116"/>
    </location>
</feature>
<dbReference type="OrthoDB" id="6133115at2759"/>
<protein>
    <recommendedName>
        <fullName evidence="17">Poly [ADP-ribose] polymerase 12</fullName>
    </recommendedName>
</protein>
<dbReference type="PANTHER" id="PTHR45740">
    <property type="entry name" value="POLY [ADP-RIBOSE] POLYMERASE"/>
    <property type="match status" value="1"/>
</dbReference>
<dbReference type="Gene3D" id="4.10.1000.10">
    <property type="entry name" value="Zinc finger, CCCH-type"/>
    <property type="match status" value="1"/>
</dbReference>
<dbReference type="SMART" id="SM00356">
    <property type="entry name" value="ZnF_C3H1"/>
    <property type="match status" value="3"/>
</dbReference>
<dbReference type="PROSITE" id="PS50918">
    <property type="entry name" value="WWE"/>
    <property type="match status" value="1"/>
</dbReference>
<keyword evidence="5 11" id="KW-0479">Metal-binding</keyword>
<dbReference type="GO" id="GO:1990404">
    <property type="term" value="F:NAD+-protein mono-ADP-ribosyltransferase activity"/>
    <property type="evidence" value="ECO:0007669"/>
    <property type="project" value="TreeGrafter"/>
</dbReference>
<sequence>MALSKVIFDKLCENQGCLELRRIKETLRRQITFDNAALLRIVSEGGAGGAGGGGRFAVPLGKEVQPDTLVVAKTHLRVCQEAPGQCRRCDKLHLCRYLICGNCRFGNKCKNHHDPTSRYNSDLLTEAGIQHLAEKPLFQLLLQNDDYLLPEICLHYNRGNGDHGACRYPTTCISLHLCQHFLQGDCKFGKKCKRAHAFDEQSMKILKGRGLSDDNMETLGQIYHCKFILRQQPPGPDKLGARSEVTDSLPIKSLQIKTTSPASPPPSEADQNEICLYFLRQHCSFKEKCARMHYQLPYRWQVQTAGSLSWIDLPNKEDIEKAYCDPKNTVKHLGTTVRRLSTVSSVSKPDYFILTTDWLWYWKEDDGTWVEFGQKKKGDGESSVNSESLERAFLSETETECFSAGCHEYILNFKEMFQQNVKFGTQRDIRRRPRFVSAQEVQDKLRGVSKPGAASSPLAHPVPTNWDKTALPHFGYKRVPLASSSVEYQEVQGWFKRTMQSSVINSIERVQNPSLWQVFQWQKSQLKEKNGGAAVSERHLFHGTEDTLLDPICEQNFDWRMCGVHGTAYGKGSYFARDASYSNKYARARRGPRGPRTVMFVAHVLVGEFTTGSSSYARPPSQSTGRGLYDSCVDNIMDPSIFVVFEKHQIYPEYIIDYS</sequence>
<gene>
    <name evidence="15" type="ORF">NHX12_003102</name>
</gene>
<evidence type="ECO:0000256" key="3">
    <source>
        <dbReference type="ARBA" id="ARBA00022490"/>
    </source>
</evidence>
<dbReference type="PROSITE" id="PS50103">
    <property type="entry name" value="ZF_C3H1"/>
    <property type="match status" value="3"/>
</dbReference>
<evidence type="ECO:0000256" key="10">
    <source>
        <dbReference type="ARBA" id="ARBA00024347"/>
    </source>
</evidence>
<dbReference type="InterPro" id="IPR057602">
    <property type="entry name" value="Zfn-CCCH_PARP12"/>
</dbReference>
<feature type="zinc finger region" description="C3H1-type" evidence="11">
    <location>
        <begin position="269"/>
        <end position="296"/>
    </location>
</feature>
<evidence type="ECO:0000256" key="2">
    <source>
        <dbReference type="ARBA" id="ARBA00004496"/>
    </source>
</evidence>
<evidence type="ECO:0000256" key="1">
    <source>
        <dbReference type="ARBA" id="ARBA00004123"/>
    </source>
</evidence>
<organism evidence="15 16">
    <name type="scientific">Muraenolepis orangiensis</name>
    <name type="common">Patagonian moray cod</name>
    <dbReference type="NCBI Taxonomy" id="630683"/>
    <lineage>
        <taxon>Eukaryota</taxon>
        <taxon>Metazoa</taxon>
        <taxon>Chordata</taxon>
        <taxon>Craniata</taxon>
        <taxon>Vertebrata</taxon>
        <taxon>Euteleostomi</taxon>
        <taxon>Actinopterygii</taxon>
        <taxon>Neopterygii</taxon>
        <taxon>Teleostei</taxon>
        <taxon>Neoteleostei</taxon>
        <taxon>Acanthomorphata</taxon>
        <taxon>Zeiogadaria</taxon>
        <taxon>Gadariae</taxon>
        <taxon>Gadiformes</taxon>
        <taxon>Muraenolepidoidei</taxon>
        <taxon>Muraenolepididae</taxon>
        <taxon>Muraenolepis</taxon>
    </lineage>
</organism>
<evidence type="ECO:0000313" key="15">
    <source>
        <dbReference type="EMBL" id="KAJ3596698.1"/>
    </source>
</evidence>
<dbReference type="Gene3D" id="3.90.228.10">
    <property type="match status" value="1"/>
</dbReference>
<dbReference type="GO" id="GO:0008270">
    <property type="term" value="F:zinc ion binding"/>
    <property type="evidence" value="ECO:0007669"/>
    <property type="project" value="UniProtKB-KW"/>
</dbReference>
<dbReference type="Proteomes" id="UP001148018">
    <property type="component" value="Unassembled WGS sequence"/>
</dbReference>
<proteinExistence type="inferred from homology"/>
<dbReference type="EMBL" id="JANIIK010000110">
    <property type="protein sequence ID" value="KAJ3596698.1"/>
    <property type="molecule type" value="Genomic_DNA"/>
</dbReference>
<feature type="domain" description="PARP catalytic" evidence="14">
    <location>
        <begin position="462"/>
        <end position="659"/>
    </location>
</feature>
<dbReference type="CDD" id="cd01439">
    <property type="entry name" value="TCCD_inducible_PARP_like"/>
    <property type="match status" value="1"/>
</dbReference>
<dbReference type="InterPro" id="IPR051712">
    <property type="entry name" value="ARTD-AVP"/>
</dbReference>
<evidence type="ECO:0000256" key="8">
    <source>
        <dbReference type="ARBA" id="ARBA00022833"/>
    </source>
</evidence>
<keyword evidence="9" id="KW-0539">Nucleus</keyword>
<keyword evidence="16" id="KW-1185">Reference proteome</keyword>
<evidence type="ECO:0000256" key="4">
    <source>
        <dbReference type="ARBA" id="ARBA00022553"/>
    </source>
</evidence>
<dbReference type="SUPFAM" id="SSF56399">
    <property type="entry name" value="ADP-ribosylation"/>
    <property type="match status" value="1"/>
</dbReference>
<dbReference type="Pfam" id="PF00642">
    <property type="entry name" value="zf-CCCH"/>
    <property type="match status" value="1"/>
</dbReference>
<dbReference type="Gene3D" id="3.30.1370.210">
    <property type="match status" value="1"/>
</dbReference>
<keyword evidence="8 11" id="KW-0862">Zinc</keyword>
<evidence type="ECO:0000259" key="12">
    <source>
        <dbReference type="PROSITE" id="PS50103"/>
    </source>
</evidence>
<dbReference type="GO" id="GO:0003950">
    <property type="term" value="F:NAD+ poly-ADP-ribosyltransferase activity"/>
    <property type="evidence" value="ECO:0007669"/>
    <property type="project" value="InterPro"/>
</dbReference>
<dbReference type="Pfam" id="PF00644">
    <property type="entry name" value="PARP"/>
    <property type="match status" value="1"/>
</dbReference>
<evidence type="ECO:0000256" key="7">
    <source>
        <dbReference type="ARBA" id="ARBA00022771"/>
    </source>
</evidence>
<keyword evidence="4" id="KW-0597">Phosphoprotein</keyword>
<dbReference type="SUPFAM" id="SSF117839">
    <property type="entry name" value="WWE domain"/>
    <property type="match status" value="1"/>
</dbReference>
<comment type="similarity">
    <text evidence="10">Belongs to the ARTD/PARP family.</text>
</comment>